<sequence>VYCTDNSELRIVKMSDWLKTKETMHEFTALYTSAHIGQVEHYHCTLMNKAKTM</sequence>
<evidence type="ECO:0000313" key="1">
    <source>
        <dbReference type="EMBL" id="KAG7442320.1"/>
    </source>
</evidence>
<feature type="non-terminal residue" evidence="1">
    <location>
        <position position="1"/>
    </location>
</feature>
<name>A0A9P7VL25_9AGAR</name>
<dbReference type="AlphaFoldDB" id="A0A9P7VL25"/>
<reference evidence="1" key="1">
    <citation type="submission" date="2020-11" db="EMBL/GenBank/DDBJ databases">
        <title>Adaptations for nitrogen fixation in a non-lichenized fungal sporocarp promotes dispersal by wood-feeding termites.</title>
        <authorList>
            <consortium name="DOE Joint Genome Institute"/>
            <person name="Koch R.A."/>
            <person name="Yoon G."/>
            <person name="Arayal U."/>
            <person name="Lail K."/>
            <person name="Amirebrahimi M."/>
            <person name="Labutti K."/>
            <person name="Lipzen A."/>
            <person name="Riley R."/>
            <person name="Barry K."/>
            <person name="Henrissat B."/>
            <person name="Grigoriev I.V."/>
            <person name="Herr J.R."/>
            <person name="Aime M.C."/>
        </authorList>
    </citation>
    <scope>NUCLEOTIDE SEQUENCE</scope>
    <source>
        <strain evidence="1">MCA 3950</strain>
    </source>
</reference>
<proteinExistence type="predicted"/>
<dbReference type="OrthoDB" id="2982712at2759"/>
<gene>
    <name evidence="1" type="ORF">BT62DRAFT_906148</name>
</gene>
<protein>
    <submittedName>
        <fullName evidence="1">Uncharacterized protein</fullName>
    </submittedName>
</protein>
<dbReference type="RefSeq" id="XP_043035820.1">
    <property type="nucleotide sequence ID" value="XM_043183624.1"/>
</dbReference>
<dbReference type="Proteomes" id="UP000812287">
    <property type="component" value="Unassembled WGS sequence"/>
</dbReference>
<accession>A0A9P7VL25</accession>
<keyword evidence="2" id="KW-1185">Reference proteome</keyword>
<comment type="caution">
    <text evidence="1">The sequence shown here is derived from an EMBL/GenBank/DDBJ whole genome shotgun (WGS) entry which is preliminary data.</text>
</comment>
<organism evidence="1 2">
    <name type="scientific">Guyanagaster necrorhizus</name>
    <dbReference type="NCBI Taxonomy" id="856835"/>
    <lineage>
        <taxon>Eukaryota</taxon>
        <taxon>Fungi</taxon>
        <taxon>Dikarya</taxon>
        <taxon>Basidiomycota</taxon>
        <taxon>Agaricomycotina</taxon>
        <taxon>Agaricomycetes</taxon>
        <taxon>Agaricomycetidae</taxon>
        <taxon>Agaricales</taxon>
        <taxon>Marasmiineae</taxon>
        <taxon>Physalacriaceae</taxon>
        <taxon>Guyanagaster</taxon>
    </lineage>
</organism>
<evidence type="ECO:0000313" key="2">
    <source>
        <dbReference type="Proteomes" id="UP000812287"/>
    </source>
</evidence>
<dbReference type="GeneID" id="66105921"/>
<dbReference type="EMBL" id="MU250552">
    <property type="protein sequence ID" value="KAG7442320.1"/>
    <property type="molecule type" value="Genomic_DNA"/>
</dbReference>